<keyword evidence="2" id="KW-0808">Transferase</keyword>
<dbReference type="OrthoDB" id="5244859at2"/>
<dbReference type="RefSeq" id="WP_142036144.1">
    <property type="nucleotide sequence ID" value="NZ_JBHTGS010000001.1"/>
</dbReference>
<dbReference type="EMBL" id="VFOW01000001">
    <property type="protein sequence ID" value="TQL75757.1"/>
    <property type="molecule type" value="Genomic_DNA"/>
</dbReference>
<dbReference type="SUPFAM" id="SSF53271">
    <property type="entry name" value="PRTase-like"/>
    <property type="match status" value="1"/>
</dbReference>
<name>A0A543AT45_9ACTN</name>
<proteinExistence type="inferred from homology"/>
<organism evidence="2 3">
    <name type="scientific">Stackebrandtia endophytica</name>
    <dbReference type="NCBI Taxonomy" id="1496996"/>
    <lineage>
        <taxon>Bacteria</taxon>
        <taxon>Bacillati</taxon>
        <taxon>Actinomycetota</taxon>
        <taxon>Actinomycetes</taxon>
        <taxon>Glycomycetales</taxon>
        <taxon>Glycomycetaceae</taxon>
        <taxon>Stackebrandtia</taxon>
    </lineage>
</organism>
<accession>A0A543AT45</accession>
<dbReference type="InterPro" id="IPR029057">
    <property type="entry name" value="PRTase-like"/>
</dbReference>
<comment type="caution">
    <text evidence="2">The sequence shown here is derived from an EMBL/GenBank/DDBJ whole genome shotgun (WGS) entry which is preliminary data.</text>
</comment>
<sequence>MTPRSVCREWWYRLRDLVVPDECATCGAKPPLAAPLCAPCAATVDGLTVFRRSGVLPQPIWAAGDYSGVLREMILAFKVGGRRDLAPAFGRVLALPLANARAGAARSLATPRRPATTSVTLDPVILLPIPSTRRAARERGFDHVRSLANALSRVAVTCDWYAPLSAGPRPDSAGLSITARYRAATESIRPMWSRLRRLRRLQRECPQVRLFLLDDIVTSGATLCAANAMFRRAGIRVTGAIVIASVNRRSI</sequence>
<dbReference type="PANTHER" id="PTHR47505:SF1">
    <property type="entry name" value="DNA UTILIZATION PROTEIN YHGH"/>
    <property type="match status" value="1"/>
</dbReference>
<evidence type="ECO:0000313" key="3">
    <source>
        <dbReference type="Proteomes" id="UP000317043"/>
    </source>
</evidence>
<dbReference type="InParanoid" id="A0A543AT45"/>
<dbReference type="PANTHER" id="PTHR47505">
    <property type="entry name" value="DNA UTILIZATION PROTEIN YHGH"/>
    <property type="match status" value="1"/>
</dbReference>
<dbReference type="InterPro" id="IPR000836">
    <property type="entry name" value="PRTase_dom"/>
</dbReference>
<evidence type="ECO:0000313" key="2">
    <source>
        <dbReference type="EMBL" id="TQL75757.1"/>
    </source>
</evidence>
<dbReference type="AlphaFoldDB" id="A0A543AT45"/>
<dbReference type="FunCoup" id="A0A543AT45">
    <property type="interactions" value="2"/>
</dbReference>
<protein>
    <submittedName>
        <fullName evidence="2">Putative amidophosphoribosyltransferase</fullName>
    </submittedName>
</protein>
<reference evidence="2 3" key="1">
    <citation type="submission" date="2019-06" db="EMBL/GenBank/DDBJ databases">
        <title>Sequencing the genomes of 1000 actinobacteria strains.</title>
        <authorList>
            <person name="Klenk H.-P."/>
        </authorList>
    </citation>
    <scope>NUCLEOTIDE SEQUENCE [LARGE SCALE GENOMIC DNA]</scope>
    <source>
        <strain evidence="2 3">DSM 45928</strain>
    </source>
</reference>
<dbReference type="CDD" id="cd06223">
    <property type="entry name" value="PRTases_typeI"/>
    <property type="match status" value="1"/>
</dbReference>
<evidence type="ECO:0000256" key="1">
    <source>
        <dbReference type="ARBA" id="ARBA00008007"/>
    </source>
</evidence>
<dbReference type="Gene3D" id="3.40.50.2020">
    <property type="match status" value="1"/>
</dbReference>
<comment type="similarity">
    <text evidence="1">Belongs to the ComF/GntX family.</text>
</comment>
<dbReference type="InterPro" id="IPR051910">
    <property type="entry name" value="ComF/GntX_DNA_util-trans"/>
</dbReference>
<keyword evidence="2" id="KW-0328">Glycosyltransferase</keyword>
<dbReference type="Proteomes" id="UP000317043">
    <property type="component" value="Unassembled WGS sequence"/>
</dbReference>
<dbReference type="GO" id="GO:0016757">
    <property type="term" value="F:glycosyltransferase activity"/>
    <property type="evidence" value="ECO:0007669"/>
    <property type="project" value="UniProtKB-KW"/>
</dbReference>
<gene>
    <name evidence="2" type="ORF">FB566_1271</name>
</gene>
<keyword evidence="3" id="KW-1185">Reference proteome</keyword>